<evidence type="ECO:0000256" key="3">
    <source>
        <dbReference type="ARBA" id="ARBA00023125"/>
    </source>
</evidence>
<organism evidence="8 9">
    <name type="scientific">Penicillium arizonense</name>
    <dbReference type="NCBI Taxonomy" id="1835702"/>
    <lineage>
        <taxon>Eukaryota</taxon>
        <taxon>Fungi</taxon>
        <taxon>Dikarya</taxon>
        <taxon>Ascomycota</taxon>
        <taxon>Pezizomycotina</taxon>
        <taxon>Eurotiomycetes</taxon>
        <taxon>Eurotiomycetidae</taxon>
        <taxon>Eurotiales</taxon>
        <taxon>Aspergillaceae</taxon>
        <taxon>Penicillium</taxon>
    </lineage>
</organism>
<dbReference type="OrthoDB" id="2399539at2759"/>
<evidence type="ECO:0000256" key="4">
    <source>
        <dbReference type="ARBA" id="ARBA00023163"/>
    </source>
</evidence>
<dbReference type="Pfam" id="PF00172">
    <property type="entry name" value="Zn_clus"/>
    <property type="match status" value="1"/>
</dbReference>
<keyword evidence="2" id="KW-0805">Transcription regulation</keyword>
<dbReference type="EMBL" id="LXJU01000011">
    <property type="protein sequence ID" value="OGE52099.1"/>
    <property type="molecule type" value="Genomic_DNA"/>
</dbReference>
<dbReference type="CDD" id="cd00067">
    <property type="entry name" value="GAL4"/>
    <property type="match status" value="1"/>
</dbReference>
<dbReference type="PROSITE" id="PS00463">
    <property type="entry name" value="ZN2_CY6_FUNGAL_1"/>
    <property type="match status" value="1"/>
</dbReference>
<evidence type="ECO:0000256" key="5">
    <source>
        <dbReference type="ARBA" id="ARBA00023242"/>
    </source>
</evidence>
<evidence type="ECO:0000256" key="6">
    <source>
        <dbReference type="SAM" id="MobiDB-lite"/>
    </source>
</evidence>
<dbReference type="InterPro" id="IPR001138">
    <property type="entry name" value="Zn2Cys6_DnaBD"/>
</dbReference>
<dbReference type="SMART" id="SM00906">
    <property type="entry name" value="Fungal_trans"/>
    <property type="match status" value="1"/>
</dbReference>
<dbReference type="InterPro" id="IPR036864">
    <property type="entry name" value="Zn2-C6_fun-type_DNA-bd_sf"/>
</dbReference>
<dbReference type="GO" id="GO:0000981">
    <property type="term" value="F:DNA-binding transcription factor activity, RNA polymerase II-specific"/>
    <property type="evidence" value="ECO:0007669"/>
    <property type="project" value="InterPro"/>
</dbReference>
<keyword evidence="9" id="KW-1185">Reference proteome</keyword>
<dbReference type="SUPFAM" id="SSF57701">
    <property type="entry name" value="Zn2/Cys6 DNA-binding domain"/>
    <property type="match status" value="1"/>
</dbReference>
<dbReference type="GO" id="GO:0003677">
    <property type="term" value="F:DNA binding"/>
    <property type="evidence" value="ECO:0007669"/>
    <property type="project" value="UniProtKB-KW"/>
</dbReference>
<protein>
    <recommendedName>
        <fullName evidence="7">Zn(2)-C6 fungal-type domain-containing protein</fullName>
    </recommendedName>
</protein>
<keyword evidence="3" id="KW-0238">DNA-binding</keyword>
<gene>
    <name evidence="8" type="ORF">PENARI_c011G07495</name>
</gene>
<proteinExistence type="predicted"/>
<evidence type="ECO:0000259" key="7">
    <source>
        <dbReference type="PROSITE" id="PS50048"/>
    </source>
</evidence>
<keyword evidence="5" id="KW-0539">Nucleus</keyword>
<dbReference type="InterPro" id="IPR007219">
    <property type="entry name" value="XnlR_reg_dom"/>
</dbReference>
<dbReference type="GO" id="GO:0006351">
    <property type="term" value="P:DNA-templated transcription"/>
    <property type="evidence" value="ECO:0007669"/>
    <property type="project" value="InterPro"/>
</dbReference>
<dbReference type="Gene3D" id="4.10.240.10">
    <property type="entry name" value="Zn(2)-C6 fungal-type DNA-binding domain"/>
    <property type="match status" value="1"/>
</dbReference>
<dbReference type="Pfam" id="PF04082">
    <property type="entry name" value="Fungal_trans"/>
    <property type="match status" value="1"/>
</dbReference>
<evidence type="ECO:0000313" key="9">
    <source>
        <dbReference type="Proteomes" id="UP000177622"/>
    </source>
</evidence>
<dbReference type="PANTHER" id="PTHR47431">
    <property type="entry name" value="ZN(II)2CYS6 TRANSCRIPTION FACTOR (EUROFUNG)-RELATED"/>
    <property type="match status" value="1"/>
</dbReference>
<evidence type="ECO:0000256" key="1">
    <source>
        <dbReference type="ARBA" id="ARBA00022723"/>
    </source>
</evidence>
<dbReference type="AlphaFoldDB" id="A0A1F5LGR2"/>
<feature type="region of interest" description="Disordered" evidence="6">
    <location>
        <begin position="59"/>
        <end position="83"/>
    </location>
</feature>
<dbReference type="RefSeq" id="XP_022487541.1">
    <property type="nucleotide sequence ID" value="XM_022632653.1"/>
</dbReference>
<dbReference type="STRING" id="1835702.A0A1F5LGR2"/>
<feature type="domain" description="Zn(2)-C6 fungal-type" evidence="7">
    <location>
        <begin position="20"/>
        <end position="50"/>
    </location>
</feature>
<dbReference type="PANTHER" id="PTHR47431:SF4">
    <property type="entry name" value="ZN(II)2CYS6 TRANSCRIPTION FACTOR (EUROFUNG)"/>
    <property type="match status" value="1"/>
</dbReference>
<accession>A0A1F5LGR2</accession>
<reference evidence="8 9" key="1">
    <citation type="journal article" date="2016" name="Sci. Rep.">
        <title>Penicillium arizonense, a new, genome sequenced fungal species, reveals a high chemical diversity in secreted metabolites.</title>
        <authorList>
            <person name="Grijseels S."/>
            <person name="Nielsen J.C."/>
            <person name="Randelovic M."/>
            <person name="Nielsen J."/>
            <person name="Nielsen K.F."/>
            <person name="Workman M."/>
            <person name="Frisvad J.C."/>
        </authorList>
    </citation>
    <scope>NUCLEOTIDE SEQUENCE [LARGE SCALE GENOMIC DNA]</scope>
    <source>
        <strain evidence="8 9">CBS 141311</strain>
    </source>
</reference>
<comment type="caution">
    <text evidence="8">The sequence shown here is derived from an EMBL/GenBank/DDBJ whole genome shotgun (WGS) entry which is preliminary data.</text>
</comment>
<keyword evidence="1" id="KW-0479">Metal-binding</keyword>
<evidence type="ECO:0000256" key="2">
    <source>
        <dbReference type="ARBA" id="ARBA00023015"/>
    </source>
</evidence>
<name>A0A1F5LGR2_PENAI</name>
<evidence type="ECO:0000313" key="8">
    <source>
        <dbReference type="EMBL" id="OGE52099.1"/>
    </source>
</evidence>
<sequence length="574" mass="64741">MTETSDTSGSAKSSARISLACVPCRDRHMRCDAVMPACSRCVTEKKQCVYLKSRRGGRRRLQQPTELPSQASREPWNWTRTEGSMGNVDELVATPISSDDSSDPDQLLQCYYSYFHAAHPCVLPYRFLKRRLTTEPETLQLLFLVMQYIGANFTVAIQSISPATRIQEFLASFHARQPRFTGFDVQAVLLFSIAVYWCDEIDHGLRFLDEAIQMALKLGMNQKRFSAQYGQGDPVLEESWRRTWWMIYIADAHMAGSTHTYPLRTTNIPMTVDMPCEEHDYESGQIPQPKSLQEYDMREFLPEDKQGFSSFAELIGLTRGIGLALAPGRSPEDPIQHSSMCANADTSIAAWYSLLPPSKRNAVRRDGSLDELLCKANFILHAYTVEMHRQLSSLAYSPVEALCKCSPPPPPEAQRGCNNLETQTHTFKCLKAIEKLNNLMTVPINIATHTPFIICMIANATIAHLSACRYIYQGVQLELSREKIRLSMGTLKIMSEYWLQGKRIYQEVGIIAREILCLRDQHFSAVVPTEGSEREALEPLPPDFGLGGVTDFYDLFDFNFRNSISVNGVDHSGG</sequence>
<dbReference type="Proteomes" id="UP000177622">
    <property type="component" value="Unassembled WGS sequence"/>
</dbReference>
<dbReference type="GO" id="GO:0008270">
    <property type="term" value="F:zinc ion binding"/>
    <property type="evidence" value="ECO:0007669"/>
    <property type="project" value="InterPro"/>
</dbReference>
<dbReference type="SMART" id="SM00066">
    <property type="entry name" value="GAL4"/>
    <property type="match status" value="1"/>
</dbReference>
<dbReference type="CDD" id="cd12148">
    <property type="entry name" value="fungal_TF_MHR"/>
    <property type="match status" value="1"/>
</dbReference>
<keyword evidence="4" id="KW-0804">Transcription</keyword>
<dbReference type="PROSITE" id="PS50048">
    <property type="entry name" value="ZN2_CY6_FUNGAL_2"/>
    <property type="match status" value="1"/>
</dbReference>
<feature type="compositionally biased region" description="Polar residues" evidence="6">
    <location>
        <begin position="62"/>
        <end position="83"/>
    </location>
</feature>
<dbReference type="GeneID" id="34577387"/>